<sequence>MHLPVSSLPSFLTALSCLLIPASLCQSLPGCLILTSMRIVPVSVCTACLSVFGLSSLDSLSASDSGHVLDCFCLSPVCSTCLQSAQSQSSVCSAIIRLLKDCHQPVSHYPSAQSLHQLVTSGFCLHLPIQDCYLPVQLVPSWFYCHLPVQAPYQSACLNFLIIIITNFK</sequence>
<keyword evidence="3" id="KW-1185">Reference proteome</keyword>
<gene>
    <name evidence="2" type="ORF">ATANTOWER_030653</name>
</gene>
<evidence type="ECO:0008006" key="4">
    <source>
        <dbReference type="Google" id="ProtNLM"/>
    </source>
</evidence>
<protein>
    <recommendedName>
        <fullName evidence="4">Secreted protein</fullName>
    </recommendedName>
</protein>
<dbReference type="Proteomes" id="UP001345963">
    <property type="component" value="Unassembled WGS sequence"/>
</dbReference>
<comment type="caution">
    <text evidence="2">The sequence shown here is derived from an EMBL/GenBank/DDBJ whole genome shotgun (WGS) entry which is preliminary data.</text>
</comment>
<evidence type="ECO:0000313" key="2">
    <source>
        <dbReference type="EMBL" id="MED6256611.1"/>
    </source>
</evidence>
<accession>A0ABU7C135</accession>
<reference evidence="2 3" key="1">
    <citation type="submission" date="2021-07" db="EMBL/GenBank/DDBJ databases">
        <authorList>
            <person name="Palmer J.M."/>
        </authorList>
    </citation>
    <scope>NUCLEOTIDE SEQUENCE [LARGE SCALE GENOMIC DNA]</scope>
    <source>
        <strain evidence="2 3">AT_MEX2019</strain>
        <tissue evidence="2">Muscle</tissue>
    </source>
</reference>
<dbReference type="EMBL" id="JAHUTI010077136">
    <property type="protein sequence ID" value="MED6256611.1"/>
    <property type="molecule type" value="Genomic_DNA"/>
</dbReference>
<keyword evidence="1" id="KW-0732">Signal</keyword>
<name>A0ABU7C135_9TELE</name>
<evidence type="ECO:0000256" key="1">
    <source>
        <dbReference type="SAM" id="SignalP"/>
    </source>
</evidence>
<feature type="signal peptide" evidence="1">
    <location>
        <begin position="1"/>
        <end position="27"/>
    </location>
</feature>
<evidence type="ECO:0000313" key="3">
    <source>
        <dbReference type="Proteomes" id="UP001345963"/>
    </source>
</evidence>
<organism evidence="2 3">
    <name type="scientific">Ataeniobius toweri</name>
    <dbReference type="NCBI Taxonomy" id="208326"/>
    <lineage>
        <taxon>Eukaryota</taxon>
        <taxon>Metazoa</taxon>
        <taxon>Chordata</taxon>
        <taxon>Craniata</taxon>
        <taxon>Vertebrata</taxon>
        <taxon>Euteleostomi</taxon>
        <taxon>Actinopterygii</taxon>
        <taxon>Neopterygii</taxon>
        <taxon>Teleostei</taxon>
        <taxon>Neoteleostei</taxon>
        <taxon>Acanthomorphata</taxon>
        <taxon>Ovalentaria</taxon>
        <taxon>Atherinomorphae</taxon>
        <taxon>Cyprinodontiformes</taxon>
        <taxon>Goodeidae</taxon>
        <taxon>Ataeniobius</taxon>
    </lineage>
</organism>
<proteinExistence type="predicted"/>
<feature type="chain" id="PRO_5046866672" description="Secreted protein" evidence="1">
    <location>
        <begin position="28"/>
        <end position="169"/>
    </location>
</feature>